<dbReference type="EMBL" id="JACPRF010000250">
    <property type="protein sequence ID" value="MBI2876874.1"/>
    <property type="molecule type" value="Genomic_DNA"/>
</dbReference>
<proteinExistence type="predicted"/>
<dbReference type="PANTHER" id="PTHR40547">
    <property type="entry name" value="SLL0298 PROTEIN"/>
    <property type="match status" value="1"/>
</dbReference>
<feature type="transmembrane region" description="Helical" evidence="1">
    <location>
        <begin position="116"/>
        <end position="142"/>
    </location>
</feature>
<feature type="transmembrane region" description="Helical" evidence="1">
    <location>
        <begin position="59"/>
        <end position="83"/>
    </location>
</feature>
<dbReference type="InterPro" id="IPR018639">
    <property type="entry name" value="DUF2062"/>
</dbReference>
<gene>
    <name evidence="3" type="ORF">HYY20_08335</name>
</gene>
<feature type="transmembrane region" description="Helical" evidence="1">
    <location>
        <begin position="24"/>
        <end position="52"/>
    </location>
</feature>
<dbReference type="AlphaFoldDB" id="A0A932CPA4"/>
<organism evidence="3 4">
    <name type="scientific">Tectimicrobiota bacterium</name>
    <dbReference type="NCBI Taxonomy" id="2528274"/>
    <lineage>
        <taxon>Bacteria</taxon>
        <taxon>Pseudomonadati</taxon>
        <taxon>Nitrospinota/Tectimicrobiota group</taxon>
        <taxon>Candidatus Tectimicrobiota</taxon>
    </lineage>
</organism>
<feature type="domain" description="DUF2062" evidence="2">
    <location>
        <begin position="7"/>
        <end position="149"/>
    </location>
</feature>
<keyword evidence="1" id="KW-0472">Membrane</keyword>
<evidence type="ECO:0000259" key="2">
    <source>
        <dbReference type="Pfam" id="PF09835"/>
    </source>
</evidence>
<name>A0A932CPA4_UNCTE</name>
<keyword evidence="1" id="KW-0812">Transmembrane</keyword>
<evidence type="ECO:0000313" key="3">
    <source>
        <dbReference type="EMBL" id="MBI2876874.1"/>
    </source>
</evidence>
<reference evidence="3" key="1">
    <citation type="submission" date="2020-07" db="EMBL/GenBank/DDBJ databases">
        <title>Huge and variable diversity of episymbiotic CPR bacteria and DPANN archaea in groundwater ecosystems.</title>
        <authorList>
            <person name="He C.Y."/>
            <person name="Keren R."/>
            <person name="Whittaker M."/>
            <person name="Farag I.F."/>
            <person name="Doudna J."/>
            <person name="Cate J.H.D."/>
            <person name="Banfield J.F."/>
        </authorList>
    </citation>
    <scope>NUCLEOTIDE SEQUENCE</scope>
    <source>
        <strain evidence="3">NC_groundwater_672_Ag_B-0.1um_62_36</strain>
    </source>
</reference>
<dbReference type="PANTHER" id="PTHR40547:SF1">
    <property type="entry name" value="SLL0298 PROTEIN"/>
    <property type="match status" value="1"/>
</dbReference>
<dbReference type="Pfam" id="PF09835">
    <property type="entry name" value="DUF2062"/>
    <property type="match status" value="1"/>
</dbReference>
<comment type="caution">
    <text evidence="3">The sequence shown here is derived from an EMBL/GenBank/DDBJ whole genome shotgun (WGS) entry which is preliminary data.</text>
</comment>
<sequence length="171" mass="18572">MRLRLKLKKALHDLLSLEDTPHRIALGFALGVFVAFSPLMGLHIVSALAIAATLRINSLVVLTGTLVNNPWTIALIYGGSLYLGRWILQEGGPIMAVSLQEDLLVQGLWDVAKSNLLPLLVGTSLLGFGTAILSYLILFLLVRSYSVRRALKRYPDGALAPSINQDRLGSV</sequence>
<evidence type="ECO:0000256" key="1">
    <source>
        <dbReference type="SAM" id="Phobius"/>
    </source>
</evidence>
<evidence type="ECO:0000313" key="4">
    <source>
        <dbReference type="Proteomes" id="UP000769766"/>
    </source>
</evidence>
<protein>
    <submittedName>
        <fullName evidence="3">DUF2062 domain-containing protein</fullName>
    </submittedName>
</protein>
<dbReference type="Proteomes" id="UP000769766">
    <property type="component" value="Unassembled WGS sequence"/>
</dbReference>
<accession>A0A932CPA4</accession>
<keyword evidence="1" id="KW-1133">Transmembrane helix</keyword>